<evidence type="ECO:0000313" key="11">
    <source>
        <dbReference type="RefSeq" id="XP_028281036.1"/>
    </source>
</evidence>
<dbReference type="GO" id="GO:0005634">
    <property type="term" value="C:nucleus"/>
    <property type="evidence" value="ECO:0007669"/>
    <property type="project" value="TreeGrafter"/>
</dbReference>
<dbReference type="Gene3D" id="2.20.25.20">
    <property type="match status" value="1"/>
</dbReference>
<evidence type="ECO:0000256" key="6">
    <source>
        <dbReference type="PROSITE-ProRule" id="PRU01220"/>
    </source>
</evidence>
<feature type="domain" description="ZBR-type" evidence="8">
    <location>
        <begin position="608"/>
        <end position="656"/>
    </location>
</feature>
<gene>
    <name evidence="10 11" type="primary">fbxo43</name>
</gene>
<protein>
    <submittedName>
        <fullName evidence="10 11">F-box only protein 43</fullName>
    </submittedName>
</protein>
<dbReference type="RefSeq" id="XP_028281035.1">
    <property type="nucleotide sequence ID" value="XM_028425234.1"/>
</dbReference>
<dbReference type="SUPFAM" id="SSF81383">
    <property type="entry name" value="F-box domain"/>
    <property type="match status" value="1"/>
</dbReference>
<dbReference type="GO" id="GO:0045835">
    <property type="term" value="P:negative regulation of meiotic nuclear division"/>
    <property type="evidence" value="ECO:0007669"/>
    <property type="project" value="InterPro"/>
</dbReference>
<evidence type="ECO:0000256" key="1">
    <source>
        <dbReference type="ARBA" id="ARBA00004906"/>
    </source>
</evidence>
<evidence type="ECO:0000313" key="10">
    <source>
        <dbReference type="RefSeq" id="XP_028281035.1"/>
    </source>
</evidence>
<keyword evidence="9" id="KW-1185">Reference proteome</keyword>
<dbReference type="PANTHER" id="PTHR15493">
    <property type="entry name" value="F-BOX ONLY PROTEIN 5 AND 43"/>
    <property type="match status" value="1"/>
</dbReference>
<dbReference type="OrthoDB" id="9984940at2759"/>
<dbReference type="UniPathway" id="UPA00143"/>
<evidence type="ECO:0000256" key="7">
    <source>
        <dbReference type="SAM" id="MobiDB-lite"/>
    </source>
</evidence>
<dbReference type="InterPro" id="IPR044064">
    <property type="entry name" value="ZF_ZBR"/>
</dbReference>
<keyword evidence="5" id="KW-0862">Zinc</keyword>
<feature type="region of interest" description="Disordered" evidence="7">
    <location>
        <begin position="109"/>
        <end position="128"/>
    </location>
</feature>
<dbReference type="PROSITE" id="PS51872">
    <property type="entry name" value="ZF_ZBR"/>
    <property type="match status" value="1"/>
</dbReference>
<dbReference type="InterPro" id="IPR047147">
    <property type="entry name" value="FBX5_43"/>
</dbReference>
<proteinExistence type="predicted"/>
<dbReference type="Gene3D" id="1.20.1280.50">
    <property type="match status" value="1"/>
</dbReference>
<dbReference type="AlphaFoldDB" id="A0A6P7JZR7"/>
<evidence type="ECO:0000256" key="2">
    <source>
        <dbReference type="ARBA" id="ARBA00022723"/>
    </source>
</evidence>
<evidence type="ECO:0000256" key="3">
    <source>
        <dbReference type="ARBA" id="ARBA00022771"/>
    </source>
</evidence>
<feature type="compositionally biased region" description="Basic and acidic residues" evidence="7">
    <location>
        <begin position="336"/>
        <end position="352"/>
    </location>
</feature>
<accession>A0A6P7JZR7</accession>
<dbReference type="FunFam" id="2.20.25.20:FF:000006">
    <property type="entry name" value="F-box only protein 5"/>
    <property type="match status" value="1"/>
</dbReference>
<evidence type="ECO:0000313" key="9">
    <source>
        <dbReference type="Proteomes" id="UP000515145"/>
    </source>
</evidence>
<dbReference type="GO" id="GO:0016567">
    <property type="term" value="P:protein ubiquitination"/>
    <property type="evidence" value="ECO:0007669"/>
    <property type="project" value="UniProtKB-UniPathway"/>
</dbReference>
<evidence type="ECO:0000259" key="8">
    <source>
        <dbReference type="PROSITE" id="PS51872"/>
    </source>
</evidence>
<dbReference type="PANTHER" id="PTHR15493:SF1">
    <property type="entry name" value="F-BOX ONLY PROTEIN 43"/>
    <property type="match status" value="1"/>
</dbReference>
<evidence type="ECO:0000256" key="4">
    <source>
        <dbReference type="ARBA" id="ARBA00022786"/>
    </source>
</evidence>
<comment type="pathway">
    <text evidence="1">Protein modification; protein ubiquitination.</text>
</comment>
<dbReference type="InterPro" id="IPR036047">
    <property type="entry name" value="F-box-like_dom_sf"/>
</dbReference>
<dbReference type="GO" id="GO:0007088">
    <property type="term" value="P:regulation of mitotic nuclear division"/>
    <property type="evidence" value="ECO:0007669"/>
    <property type="project" value="InterPro"/>
</dbReference>
<name>A0A6P7JZR7_9TELE</name>
<feature type="region of interest" description="Disordered" evidence="7">
    <location>
        <begin position="295"/>
        <end position="404"/>
    </location>
</feature>
<dbReference type="CDD" id="cd20365">
    <property type="entry name" value="BRcat_RBR_FBXO43"/>
    <property type="match status" value="1"/>
</dbReference>
<dbReference type="RefSeq" id="XP_028281036.1">
    <property type="nucleotide sequence ID" value="XM_028425235.1"/>
</dbReference>
<feature type="compositionally biased region" description="Polar residues" evidence="7">
    <location>
        <begin position="372"/>
        <end position="398"/>
    </location>
</feature>
<feature type="region of interest" description="Disordered" evidence="7">
    <location>
        <begin position="229"/>
        <end position="253"/>
    </location>
</feature>
<dbReference type="CTD" id="286151"/>
<dbReference type="InterPro" id="IPR001810">
    <property type="entry name" value="F-box_dom"/>
</dbReference>
<feature type="compositionally biased region" description="Polar residues" evidence="7">
    <location>
        <begin position="118"/>
        <end position="128"/>
    </location>
</feature>
<keyword evidence="3 6" id="KW-0863">Zinc-finger</keyword>
<dbReference type="GO" id="GO:0008270">
    <property type="term" value="F:zinc ion binding"/>
    <property type="evidence" value="ECO:0007669"/>
    <property type="project" value="UniProtKB-KW"/>
</dbReference>
<reference evidence="10 11" key="1">
    <citation type="submission" date="2025-04" db="UniProtKB">
        <authorList>
            <consortium name="RefSeq"/>
        </authorList>
    </citation>
    <scope>IDENTIFICATION</scope>
</reference>
<keyword evidence="4" id="KW-0833">Ubl conjugation pathway</keyword>
<sequence>MQCTPESNVLLKTCKSQHCYDDCSDSGYSGLFQSPRSIMGVDTCRSSLDFNDTPKENLRVPVTPNERARQPVRLSSRGALQRSAVSWCETPKLCKRDALLRHRLPMCRPATDAKNDSTRSPWTSRTETSSSTKYQHWLSASCDSLDVMMGALVSSTLKLDQELPLSGRKRRLLFSQVRTSTLEEGKPHPGQLIGFERRVSVTEADFSAGNSSSDQLHIGTPGFGKFLPISSSNGNSQSPVTGTNNSSVLFTPSSTHTPKYVRSVCEDSGFGSLTLDKSQDSSVDYDGSFQELLLSASRGNGETPNLAEAKRRSRLQRQNRLSTLKEGGSQSEEDAADRKHPHDCHSRSKEDEVFATPNSVSSVKCSRGRPSAKQNYTTPLRASTVKSDTPCGTNSANPDLTPLRKTSGDLSLTPALQLVHAMCQHKAQMFSGQSPSLKEQLKSTAALAKTPVMFSTTMPLAGLIGRKMGLGKVDILTELKKRNLRHILGTILGYLNSDSVYRCGQVCKSWNQIIEQDKRANLRRRDHLSKKEASVELDSAARVPDVENRDHQLKRSALKLVQAQSRSLSFCTPQSGNRSFTPLHHSVGSSSKRDKFLEVAKTLFNDECLKPCPRCQHPARCHSVKGEGVCSRADCGFQFCTSCLCAFHGSKECGSLSVGRRKKDILIPGSAQSKRNIRRL</sequence>
<organism evidence="9 11">
    <name type="scientific">Parambassis ranga</name>
    <name type="common">Indian glassy fish</name>
    <dbReference type="NCBI Taxonomy" id="210632"/>
    <lineage>
        <taxon>Eukaryota</taxon>
        <taxon>Metazoa</taxon>
        <taxon>Chordata</taxon>
        <taxon>Craniata</taxon>
        <taxon>Vertebrata</taxon>
        <taxon>Euteleostomi</taxon>
        <taxon>Actinopterygii</taxon>
        <taxon>Neopterygii</taxon>
        <taxon>Teleostei</taxon>
        <taxon>Neoteleostei</taxon>
        <taxon>Acanthomorphata</taxon>
        <taxon>Ovalentaria</taxon>
        <taxon>Ambassidae</taxon>
        <taxon>Parambassis</taxon>
    </lineage>
</organism>
<keyword evidence="2" id="KW-0479">Metal-binding</keyword>
<dbReference type="GeneID" id="114448331"/>
<dbReference type="Pfam" id="PF12937">
    <property type="entry name" value="F-box-like"/>
    <property type="match status" value="1"/>
</dbReference>
<dbReference type="Proteomes" id="UP000515145">
    <property type="component" value="Chromosome 16"/>
</dbReference>
<evidence type="ECO:0000256" key="5">
    <source>
        <dbReference type="ARBA" id="ARBA00022833"/>
    </source>
</evidence>